<dbReference type="GO" id="GO:0008476">
    <property type="term" value="F:protein-tyrosine sulfotransferase activity"/>
    <property type="evidence" value="ECO:0007669"/>
    <property type="project" value="InterPro"/>
</dbReference>
<reference evidence="3 4" key="1">
    <citation type="submission" date="2020-08" db="EMBL/GenBank/DDBJ databases">
        <title>Genomic Encyclopedia of Type Strains, Phase III (KMG-III): the genomes of soil and plant-associated and newly described type strains.</title>
        <authorList>
            <person name="Whitman W."/>
        </authorList>
    </citation>
    <scope>NUCLEOTIDE SEQUENCE [LARGE SCALE GENOMIC DNA]</scope>
    <source>
        <strain evidence="3 4">CECT 8571</strain>
    </source>
</reference>
<evidence type="ECO:0000313" key="3">
    <source>
        <dbReference type="EMBL" id="MBB3167753.1"/>
    </source>
</evidence>
<organism evidence="3 4">
    <name type="scientific">Simiduia aestuariiviva</name>
    <dbReference type="NCBI Taxonomy" id="1510459"/>
    <lineage>
        <taxon>Bacteria</taxon>
        <taxon>Pseudomonadati</taxon>
        <taxon>Pseudomonadota</taxon>
        <taxon>Gammaproteobacteria</taxon>
        <taxon>Cellvibrionales</taxon>
        <taxon>Cellvibrionaceae</taxon>
        <taxon>Simiduia</taxon>
    </lineage>
</organism>
<name>A0A839UJJ3_9GAMM</name>
<sequence length="529" mass="59490">MIDIDNQQQSMASEVMAHFDAGNLADALAVARQLTGKYPNFALGWYMMSRLYSRLNKFAEADAAIDSALNLKPTNKHALQKALCHFATGKRLAALELAESLLTERFTAASLHFDFGNLLNELNRVEDALVQFNIAIEMDPAPSAFYFNKACMQRYLGDIDGAYENFSEAIRRSPNDYEAYYSRSGLRPARSGQNTIAELTQVVQAAEASGRQVVDIHFLYFALAKEYEDLGRIEDASAALQKANGRRRSLMQYRVQTDVEIIHQIEQVFQPAVFAEPKQGYREAEPIFILGLPRTGTTLVERILASHSAVESAGEINDFSIALIEAVKTSGLPVNNRQDFIAASAHLDFESLGRRYMEKTTQYCPGSVHIIDKLPFNYLYVGLIKLALPNAKIINLRRHPLDTCLAIYKQYFKDAYPFSYDLADLGTYYLAYDALMRHWEKVVPNGFLRVDYEAVVADPEQQARQIVAYCGLQWEAGCLDFHTNSSASKTASATQVRRPVYADSVAKWRRYETLLAPLRAQFERAGLAL</sequence>
<dbReference type="InterPro" id="IPR026634">
    <property type="entry name" value="TPST-like"/>
</dbReference>
<dbReference type="SMART" id="SM00028">
    <property type="entry name" value="TPR"/>
    <property type="match status" value="4"/>
</dbReference>
<feature type="repeat" description="TPR" evidence="2">
    <location>
        <begin position="143"/>
        <end position="176"/>
    </location>
</feature>
<dbReference type="AlphaFoldDB" id="A0A839UJJ3"/>
<dbReference type="PROSITE" id="PS50005">
    <property type="entry name" value="TPR"/>
    <property type="match status" value="3"/>
</dbReference>
<keyword evidence="1" id="KW-0808">Transferase</keyword>
<keyword evidence="2" id="KW-0802">TPR repeat</keyword>
<protein>
    <submittedName>
        <fullName evidence="3">Tetratricopeptide (TPR) repeat protein</fullName>
    </submittedName>
</protein>
<dbReference type="PANTHER" id="PTHR12788">
    <property type="entry name" value="PROTEIN-TYROSINE SULFOTRANSFERASE 2"/>
    <property type="match status" value="1"/>
</dbReference>
<dbReference type="SUPFAM" id="SSF52540">
    <property type="entry name" value="P-loop containing nucleoside triphosphate hydrolases"/>
    <property type="match status" value="1"/>
</dbReference>
<dbReference type="InterPro" id="IPR019734">
    <property type="entry name" value="TPR_rpt"/>
</dbReference>
<dbReference type="Pfam" id="PF13469">
    <property type="entry name" value="Sulfotransfer_3"/>
    <property type="match status" value="1"/>
</dbReference>
<dbReference type="InterPro" id="IPR011990">
    <property type="entry name" value="TPR-like_helical_dom_sf"/>
</dbReference>
<feature type="repeat" description="TPR" evidence="2">
    <location>
        <begin position="109"/>
        <end position="142"/>
    </location>
</feature>
<gene>
    <name evidence="3" type="ORF">FHS30_000929</name>
</gene>
<dbReference type="Gene3D" id="3.40.50.300">
    <property type="entry name" value="P-loop containing nucleotide triphosphate hydrolases"/>
    <property type="match status" value="1"/>
</dbReference>
<accession>A0A839UJJ3</accession>
<dbReference type="InterPro" id="IPR027417">
    <property type="entry name" value="P-loop_NTPase"/>
</dbReference>
<proteinExistence type="predicted"/>
<dbReference type="SUPFAM" id="SSF48452">
    <property type="entry name" value="TPR-like"/>
    <property type="match status" value="1"/>
</dbReference>
<feature type="repeat" description="TPR" evidence="2">
    <location>
        <begin position="42"/>
        <end position="75"/>
    </location>
</feature>
<dbReference type="Gene3D" id="1.25.40.10">
    <property type="entry name" value="Tetratricopeptide repeat domain"/>
    <property type="match status" value="2"/>
</dbReference>
<dbReference type="PANTHER" id="PTHR12788:SF10">
    <property type="entry name" value="PROTEIN-TYROSINE SULFOTRANSFERASE"/>
    <property type="match status" value="1"/>
</dbReference>
<dbReference type="RefSeq" id="WP_183908736.1">
    <property type="nucleotide sequence ID" value="NZ_JACHXZ010000001.1"/>
</dbReference>
<evidence type="ECO:0000313" key="4">
    <source>
        <dbReference type="Proteomes" id="UP000559987"/>
    </source>
</evidence>
<dbReference type="Pfam" id="PF13181">
    <property type="entry name" value="TPR_8"/>
    <property type="match status" value="3"/>
</dbReference>
<dbReference type="Proteomes" id="UP000559987">
    <property type="component" value="Unassembled WGS sequence"/>
</dbReference>
<dbReference type="EMBL" id="JACHXZ010000001">
    <property type="protein sequence ID" value="MBB3167753.1"/>
    <property type="molecule type" value="Genomic_DNA"/>
</dbReference>
<evidence type="ECO:0000256" key="1">
    <source>
        <dbReference type="ARBA" id="ARBA00022679"/>
    </source>
</evidence>
<evidence type="ECO:0000256" key="2">
    <source>
        <dbReference type="PROSITE-ProRule" id="PRU00339"/>
    </source>
</evidence>
<keyword evidence="4" id="KW-1185">Reference proteome</keyword>
<comment type="caution">
    <text evidence="3">The sequence shown here is derived from an EMBL/GenBank/DDBJ whole genome shotgun (WGS) entry which is preliminary data.</text>
</comment>